<protein>
    <submittedName>
        <fullName evidence="1">Class I SAM-dependent methyltransferase</fullName>
    </submittedName>
</protein>
<dbReference type="EMBL" id="CP066744">
    <property type="protein sequence ID" value="QQK06892.1"/>
    <property type="molecule type" value="Genomic_DNA"/>
</dbReference>
<accession>A0AC61MM93</accession>
<name>A0AC61MM93_9FIRM</name>
<proteinExistence type="predicted"/>
<gene>
    <name evidence="1" type="ORF">JFY71_05955</name>
</gene>
<keyword evidence="2" id="KW-1185">Reference proteome</keyword>
<keyword evidence="1" id="KW-0808">Transferase</keyword>
<dbReference type="Proteomes" id="UP000595814">
    <property type="component" value="Chromosome"/>
</dbReference>
<sequence>MDLENKIKKWKAEEKFSFQGWDFSHLKGRWEDEKIPWDYRQIIEKYLREDYRLLDMGTGGGEFVLSLNHNPKLISVTEGYLPNFKLCKEKLSPMGIEVEFVEDDNKLNFPNNSFDLVLNRHESFNIEEVARVLKPGGYFISQQIGGKNDRDLSKRLIKNFKPKYSDNILSKVLPNLEKNDFEIIYSNESFTPIRFFDTGALVYFAKIIEWEFPNFSVDKTMDELIAIDKEIEKNGFIEGTEHRYVFVARLNK</sequence>
<keyword evidence="1" id="KW-0489">Methyltransferase</keyword>
<organism evidence="1 2">
    <name type="scientific">Miniphocaeibacter halophilus</name>
    <dbReference type="NCBI Taxonomy" id="2931922"/>
    <lineage>
        <taxon>Bacteria</taxon>
        <taxon>Bacillati</taxon>
        <taxon>Bacillota</taxon>
        <taxon>Tissierellia</taxon>
        <taxon>Tissierellales</taxon>
        <taxon>Peptoniphilaceae</taxon>
        <taxon>Miniphocaeibacter</taxon>
    </lineage>
</organism>
<evidence type="ECO:0000313" key="2">
    <source>
        <dbReference type="Proteomes" id="UP000595814"/>
    </source>
</evidence>
<evidence type="ECO:0000313" key="1">
    <source>
        <dbReference type="EMBL" id="QQK06892.1"/>
    </source>
</evidence>
<reference evidence="1 2" key="1">
    <citation type="journal article" date="2022" name="Int. J. Syst. Evol. Microbiol.">
        <title>Miniphocaeibacter halophilus sp. nov., an ammonium-tolerant acetate-producing bacterium isolated from a biogas system.</title>
        <authorList>
            <person name="Schnurer A."/>
            <person name="Singh A."/>
            <person name="Bi S."/>
            <person name="Qiao W."/>
            <person name="Westerholm M."/>
        </authorList>
    </citation>
    <scope>NUCLEOTIDE SEQUENCE [LARGE SCALE GENOMIC DNA]</scope>
    <source>
        <strain evidence="1 2">AMB_01</strain>
    </source>
</reference>